<dbReference type="OrthoDB" id="1452521at2"/>
<name>A0A410G0S9_9FLAO</name>
<organism evidence="1 2">
    <name type="scientific">Aequorivita ciconiae</name>
    <dbReference type="NCBI Taxonomy" id="2494375"/>
    <lineage>
        <taxon>Bacteria</taxon>
        <taxon>Pseudomonadati</taxon>
        <taxon>Bacteroidota</taxon>
        <taxon>Flavobacteriia</taxon>
        <taxon>Flavobacteriales</taxon>
        <taxon>Flavobacteriaceae</taxon>
        <taxon>Aequorivita</taxon>
    </lineage>
</organism>
<dbReference type="KEGG" id="aev:EI546_03670"/>
<dbReference type="EMBL" id="CP034951">
    <property type="protein sequence ID" value="QAA80882.1"/>
    <property type="molecule type" value="Genomic_DNA"/>
</dbReference>
<protein>
    <submittedName>
        <fullName evidence="1">Uncharacterized protein</fullName>
    </submittedName>
</protein>
<proteinExistence type="predicted"/>
<reference evidence="1 2" key="1">
    <citation type="submission" date="2019-01" db="EMBL/GenBank/DDBJ databases">
        <title>Complete genome sequencing of Aequorivita sp. H23M31.</title>
        <authorList>
            <person name="Bae J.-W."/>
        </authorList>
    </citation>
    <scope>NUCLEOTIDE SEQUENCE [LARGE SCALE GENOMIC DNA]</scope>
    <source>
        <strain evidence="1 2">H23M31</strain>
    </source>
</reference>
<evidence type="ECO:0000313" key="2">
    <source>
        <dbReference type="Proteomes" id="UP000285517"/>
    </source>
</evidence>
<dbReference type="RefSeq" id="WP_128249275.1">
    <property type="nucleotide sequence ID" value="NZ_CP034951.1"/>
</dbReference>
<dbReference type="Proteomes" id="UP000285517">
    <property type="component" value="Chromosome"/>
</dbReference>
<evidence type="ECO:0000313" key="1">
    <source>
        <dbReference type="EMBL" id="QAA80882.1"/>
    </source>
</evidence>
<keyword evidence="2" id="KW-1185">Reference proteome</keyword>
<gene>
    <name evidence="1" type="ORF">EI546_03670</name>
</gene>
<dbReference type="AlphaFoldDB" id="A0A410G0S9"/>
<sequence>MKYSVKFPYDVLKHSLRINGNPSEDFYEYEISLPPAVHSVFINGTSGIGFTDINLVAEVNCSATMYRKCFISEDIEDKSLNFKIPKKAVGVNFEIDTMIVAKRPIPLDGQRIEKGMPLAHLGSHKYKIDKSRIGLIEFEVSKAKDISYLFNSHTIKIQLPEEVYKELVKMKNRPEIKHFLASQLAQVALLEACQLLVENGGSNHLAWYEELHKRWVLLSGGDKDYPDPEDHLSLVNHILQEPSLTFAHYLINTAKIEKDE</sequence>
<accession>A0A410G0S9</accession>